<dbReference type="EMBL" id="UOEE01000029">
    <property type="protein sequence ID" value="VAV87154.1"/>
    <property type="molecule type" value="Genomic_DNA"/>
</dbReference>
<reference evidence="1" key="1">
    <citation type="submission" date="2018-06" db="EMBL/GenBank/DDBJ databases">
        <authorList>
            <person name="Zhirakovskaya E."/>
        </authorList>
    </citation>
    <scope>NUCLEOTIDE SEQUENCE</scope>
</reference>
<protein>
    <recommendedName>
        <fullName evidence="2">Serine protease</fullName>
    </recommendedName>
</protein>
<proteinExistence type="predicted"/>
<evidence type="ECO:0008006" key="2">
    <source>
        <dbReference type="Google" id="ProtNLM"/>
    </source>
</evidence>
<evidence type="ECO:0000313" key="1">
    <source>
        <dbReference type="EMBL" id="VAV87154.1"/>
    </source>
</evidence>
<name>A0A3B0R0W4_9ZZZZ</name>
<dbReference type="SUPFAM" id="SSF50494">
    <property type="entry name" value="Trypsin-like serine proteases"/>
    <property type="match status" value="1"/>
</dbReference>
<accession>A0A3B0R0W4</accession>
<organism evidence="1">
    <name type="scientific">hydrothermal vent metagenome</name>
    <dbReference type="NCBI Taxonomy" id="652676"/>
    <lineage>
        <taxon>unclassified sequences</taxon>
        <taxon>metagenomes</taxon>
        <taxon>ecological metagenomes</taxon>
    </lineage>
</organism>
<sequence>MRNLLLLVLILGGLYLWAKQIAPPVADIIAPSGQIDERDMGDGVLAPPSLRDERVWVELGEKGSSSGTAFSLGSGIWMSARHVVDGCDRTFLLTGGGQWTRRQSATASYQVSSDSDLAILRTNTGPPAFSLASSFDLKRRQSMFMVGYPQGKPGEVRGKLLGRGRAVFASRQNNAEPVLVWAETGRSKSFTGTISGISGGPAFDAQGRVIGVAVAEAVRRGRIYTAAPRSIQRAARRWKIPETLGKSAGVFSRSNFIEQGKYLRAKGRVVKVLCLVKDP</sequence>
<dbReference type="AlphaFoldDB" id="A0A3B0R0W4"/>
<gene>
    <name evidence="1" type="ORF">MNBD_ALPHA06-958</name>
</gene>
<dbReference type="InterPro" id="IPR009003">
    <property type="entry name" value="Peptidase_S1_PA"/>
</dbReference>
<dbReference type="Pfam" id="PF13365">
    <property type="entry name" value="Trypsin_2"/>
    <property type="match status" value="1"/>
</dbReference>
<dbReference type="Gene3D" id="2.40.10.120">
    <property type="match status" value="1"/>
</dbReference>